<evidence type="ECO:0000313" key="11">
    <source>
        <dbReference type="EMBL" id="TFW31493.1"/>
    </source>
</evidence>
<evidence type="ECO:0000313" key="12">
    <source>
        <dbReference type="Proteomes" id="UP000297258"/>
    </source>
</evidence>
<evidence type="ECO:0000256" key="8">
    <source>
        <dbReference type="PIRSR" id="PIRSR623612-1"/>
    </source>
</evidence>
<proteinExistence type="inferred from homology"/>
<dbReference type="GO" id="GO:0004222">
    <property type="term" value="F:metalloendopeptidase activity"/>
    <property type="evidence" value="ECO:0007669"/>
    <property type="project" value="InterPro"/>
</dbReference>
<keyword evidence="12" id="KW-1185">Reference proteome</keyword>
<dbReference type="InterPro" id="IPR050728">
    <property type="entry name" value="Zinc_Metalloprotease_M4"/>
</dbReference>
<dbReference type="Proteomes" id="UP000297258">
    <property type="component" value="Unassembled WGS sequence"/>
</dbReference>
<organism evidence="11 12">
    <name type="scientific">Massilia horti</name>
    <dbReference type="NCBI Taxonomy" id="2562153"/>
    <lineage>
        <taxon>Bacteria</taxon>
        <taxon>Pseudomonadati</taxon>
        <taxon>Pseudomonadota</taxon>
        <taxon>Betaproteobacteria</taxon>
        <taxon>Burkholderiales</taxon>
        <taxon>Oxalobacteraceae</taxon>
        <taxon>Telluria group</taxon>
        <taxon>Massilia</taxon>
    </lineage>
</organism>
<dbReference type="PANTHER" id="PTHR33794:SF1">
    <property type="entry name" value="BACILLOLYSIN"/>
    <property type="match status" value="1"/>
</dbReference>
<dbReference type="SMART" id="SM00108">
    <property type="entry name" value="B_lectin"/>
    <property type="match status" value="1"/>
</dbReference>
<protein>
    <recommendedName>
        <fullName evidence="10">Bulb-type lectin domain-containing protein</fullName>
    </recommendedName>
</protein>
<dbReference type="EMBL" id="SPUM01000091">
    <property type="protein sequence ID" value="TFW31493.1"/>
    <property type="molecule type" value="Genomic_DNA"/>
</dbReference>
<evidence type="ECO:0000256" key="7">
    <source>
        <dbReference type="ARBA" id="ARBA00023049"/>
    </source>
</evidence>
<dbReference type="SUPFAM" id="SSF51110">
    <property type="entry name" value="alpha-D-mannose-specific plant lectins"/>
    <property type="match status" value="1"/>
</dbReference>
<sequence>MKIVASEDATLAAPRFNNGRSMSPGVYPTTFKVNMKTTLTTIARSFKKHVFLLIPLMLAGAPAFAQIAPAAQDVLQRVHAEKESRFKVARDHLFANRAALGLDEFADFEEINSHVDKFGQTHTRFQQLYRGVKVWGGTIITHLDPQLAFRRHTNVLKRDIDLDVRPRFSKEQAIEIALTAAAVQGPRPIAPQSELVIYPITEKVILDRFTGSKEINAEMVETRVVRYALAHHVQLKIRNKYDGARSVDVMVDALSGDVLTQWNSLQTTAAIATGNSLYSGTVYVWTNSVPTGYEMRDLTRGTGGKFNNNVVLDYGGETHAISQIFQNATNTWGDGQNYIEGVTTSPATRQTAAVDIAYGFAATWDMLKMVMNRNGLDGLGTSTYAVAHDPLLALPDSMGVNAYWEDDCYCMRFGDGNDTYGYKNLTTLDITAHELTHGLTSKSAKLIYWGEPGGLNEATSDIFATMTEFHKRGNGNYSIPNTGGNWTIGEGVRSSPLRYMYKPSLDGRSADAWSLHLGDLDPHYSSGPMNRAFYFLSQGATTSGNTSTLYLPSGMTGIGNDAAAIIWYRALTTYMSPASDYVAARQAAISAAIDLWGSGSREEKAVWNAFHGINVGNAWSAASCGKLDSGRELAGGDKIYSCNGQSYLNMQTDGNLVLYRASDNYPLWHSGTYNHPGSFAIMQSDGNLVIYEKGVGSNSLWDSGTYSSPGAFLAVQDDLNMVINSPNGIPVWYVTAPPNAATIHTASGTNNSFATADAIDATKTGIKGAVMVLNRNYFRLTVPAGKTLSLDFLGTWMPTKWVLNFYDANQSQIGPDMISDGANTRITGSYQNTTGSSQTIYLLINTWSPQYVNRPYTIALKYL</sequence>
<evidence type="ECO:0000256" key="1">
    <source>
        <dbReference type="ARBA" id="ARBA00009388"/>
    </source>
</evidence>
<dbReference type="InterPro" id="IPR036426">
    <property type="entry name" value="Bulb-type_lectin_dom_sf"/>
</dbReference>
<accession>A0A4Y9T1U4</accession>
<dbReference type="Gene3D" id="1.10.390.10">
    <property type="entry name" value="Neutral Protease Domain 2"/>
    <property type="match status" value="1"/>
</dbReference>
<evidence type="ECO:0000256" key="6">
    <source>
        <dbReference type="ARBA" id="ARBA00022833"/>
    </source>
</evidence>
<dbReference type="Pfam" id="PF01447">
    <property type="entry name" value="Peptidase_M4"/>
    <property type="match status" value="1"/>
</dbReference>
<feature type="active site" description="Proton donor" evidence="8">
    <location>
        <position position="523"/>
    </location>
</feature>
<comment type="similarity">
    <text evidence="1">Belongs to the peptidase M4 family.</text>
</comment>
<dbReference type="SUPFAM" id="SSF55486">
    <property type="entry name" value="Metalloproteases ('zincins'), catalytic domain"/>
    <property type="match status" value="1"/>
</dbReference>
<keyword evidence="9" id="KW-0472">Membrane</keyword>
<dbReference type="Gene3D" id="2.90.10.10">
    <property type="entry name" value="Bulb-type lectin domain"/>
    <property type="match status" value="2"/>
</dbReference>
<evidence type="ECO:0000256" key="4">
    <source>
        <dbReference type="ARBA" id="ARBA00022729"/>
    </source>
</evidence>
<dbReference type="PROSITE" id="PS50927">
    <property type="entry name" value="BULB_LECTIN"/>
    <property type="match status" value="1"/>
</dbReference>
<dbReference type="InterPro" id="IPR013856">
    <property type="entry name" value="Peptidase_M4_domain"/>
</dbReference>
<dbReference type="OrthoDB" id="5378341at2"/>
<dbReference type="CDD" id="cd09597">
    <property type="entry name" value="M4_TLP"/>
    <property type="match status" value="1"/>
</dbReference>
<dbReference type="AlphaFoldDB" id="A0A4Y9T1U4"/>
<dbReference type="Pfam" id="PF07504">
    <property type="entry name" value="FTP"/>
    <property type="match status" value="1"/>
</dbReference>
<evidence type="ECO:0000256" key="5">
    <source>
        <dbReference type="ARBA" id="ARBA00022801"/>
    </source>
</evidence>
<reference evidence="11 12" key="1">
    <citation type="submission" date="2019-03" db="EMBL/GenBank/DDBJ databases">
        <title>Draft genome of Massilia hortus sp. nov., a novel bacterial species of the Oxalobacteraceae family.</title>
        <authorList>
            <person name="Peta V."/>
            <person name="Raths R."/>
            <person name="Bucking H."/>
        </authorList>
    </citation>
    <scope>NUCLEOTIDE SEQUENCE [LARGE SCALE GENOMIC DNA]</scope>
    <source>
        <strain evidence="11 12">ONC3</strain>
    </source>
</reference>
<keyword evidence="9" id="KW-1133">Transmembrane helix</keyword>
<evidence type="ECO:0000256" key="9">
    <source>
        <dbReference type="SAM" id="Phobius"/>
    </source>
</evidence>
<feature type="active site" evidence="8">
    <location>
        <position position="434"/>
    </location>
</feature>
<dbReference type="Gene3D" id="3.10.170.10">
    <property type="match status" value="1"/>
</dbReference>
<keyword evidence="5" id="KW-0378">Hydrolase</keyword>
<dbReference type="InterPro" id="IPR001570">
    <property type="entry name" value="Peptidase_M4_C_domain"/>
</dbReference>
<feature type="domain" description="Bulb-type lectin" evidence="10">
    <location>
        <begin position="624"/>
        <end position="736"/>
    </location>
</feature>
<keyword evidence="2" id="KW-0645">Protease</keyword>
<dbReference type="InterPro" id="IPR023612">
    <property type="entry name" value="Peptidase_M4"/>
</dbReference>
<dbReference type="InterPro" id="IPR011096">
    <property type="entry name" value="FTP_domain"/>
</dbReference>
<gene>
    <name evidence="11" type="ORF">E4O92_13615</name>
</gene>
<dbReference type="PRINTS" id="PR00730">
    <property type="entry name" value="THERMOLYSIN"/>
</dbReference>
<keyword evidence="6" id="KW-0862">Zinc</keyword>
<feature type="transmembrane region" description="Helical" evidence="9">
    <location>
        <begin position="50"/>
        <end position="68"/>
    </location>
</feature>
<dbReference type="InterPro" id="IPR001480">
    <property type="entry name" value="Bulb-type_lectin_dom"/>
</dbReference>
<keyword evidence="7" id="KW-0482">Metalloprotease</keyword>
<keyword evidence="9" id="KW-0812">Transmembrane</keyword>
<dbReference type="RefSeq" id="WP_135190296.1">
    <property type="nucleotide sequence ID" value="NZ_SPUM01000091.1"/>
</dbReference>
<dbReference type="Pfam" id="PF02868">
    <property type="entry name" value="Peptidase_M4_C"/>
    <property type="match status" value="1"/>
</dbReference>
<evidence type="ECO:0000259" key="10">
    <source>
        <dbReference type="PROSITE" id="PS50927"/>
    </source>
</evidence>
<comment type="caution">
    <text evidence="11">The sequence shown here is derived from an EMBL/GenBank/DDBJ whole genome shotgun (WGS) entry which is preliminary data.</text>
</comment>
<keyword evidence="4" id="KW-0732">Signal</keyword>
<dbReference type="InterPro" id="IPR027268">
    <property type="entry name" value="Peptidase_M4/M1_CTD_sf"/>
</dbReference>
<dbReference type="Gene3D" id="3.10.450.490">
    <property type="match status" value="1"/>
</dbReference>
<evidence type="ECO:0000256" key="3">
    <source>
        <dbReference type="ARBA" id="ARBA00022723"/>
    </source>
</evidence>
<dbReference type="GO" id="GO:0006508">
    <property type="term" value="P:proteolysis"/>
    <property type="evidence" value="ECO:0007669"/>
    <property type="project" value="UniProtKB-KW"/>
</dbReference>
<name>A0A4Y9T1U4_9BURK</name>
<dbReference type="GO" id="GO:0046872">
    <property type="term" value="F:metal ion binding"/>
    <property type="evidence" value="ECO:0007669"/>
    <property type="project" value="UniProtKB-KW"/>
</dbReference>
<dbReference type="Gene3D" id="2.60.120.380">
    <property type="match status" value="1"/>
</dbReference>
<keyword evidence="3" id="KW-0479">Metal-binding</keyword>
<evidence type="ECO:0000256" key="2">
    <source>
        <dbReference type="ARBA" id="ARBA00022670"/>
    </source>
</evidence>
<dbReference type="PANTHER" id="PTHR33794">
    <property type="entry name" value="BACILLOLYSIN"/>
    <property type="match status" value="1"/>
</dbReference>